<dbReference type="GO" id="GO:0003676">
    <property type="term" value="F:nucleic acid binding"/>
    <property type="evidence" value="ECO:0007669"/>
    <property type="project" value="InterPro"/>
</dbReference>
<accession>W9QFA4</accession>
<keyword evidence="3" id="KW-1185">Reference proteome</keyword>
<sequence length="246" mass="26518">MTQVTLVSQPQTRTNSLYPSSLAIKSEGESDEPPPNQALLKYGSLGKRIAKTKDAIAKIFNRPDCGKHMMRNFRGTHFGNNVVSIARCAVLEFQKLAVCSEVALLDPPTSVVLAGSPPPWGAIKANFDASIFPNSETCGIGCILRDDSGVRDFSPYTGEALAIREPVLLAKELGISGLIIESDAKKVVDDLRGGNSLAPENIISDILSLVAVSAPDSNSKLDHRPVRSFHEPKMAIDLLNEHETPM</sequence>
<proteinExistence type="predicted"/>
<dbReference type="Proteomes" id="UP000030645">
    <property type="component" value="Unassembled WGS sequence"/>
</dbReference>
<dbReference type="GO" id="GO:0004523">
    <property type="term" value="F:RNA-DNA hybrid ribonuclease activity"/>
    <property type="evidence" value="ECO:0007669"/>
    <property type="project" value="InterPro"/>
</dbReference>
<dbReference type="InterPro" id="IPR012337">
    <property type="entry name" value="RNaseH-like_sf"/>
</dbReference>
<protein>
    <recommendedName>
        <fullName evidence="1">RNase H type-1 domain-containing protein</fullName>
    </recommendedName>
</protein>
<dbReference type="InterPro" id="IPR002156">
    <property type="entry name" value="RNaseH_domain"/>
</dbReference>
<dbReference type="CDD" id="cd06222">
    <property type="entry name" value="RNase_H_like"/>
    <property type="match status" value="1"/>
</dbReference>
<dbReference type="InterPro" id="IPR052929">
    <property type="entry name" value="RNase_H-like_EbsB-rel"/>
</dbReference>
<dbReference type="AlphaFoldDB" id="W9QFA4"/>
<dbReference type="EMBL" id="KE343530">
    <property type="protein sequence ID" value="EXB33530.1"/>
    <property type="molecule type" value="Genomic_DNA"/>
</dbReference>
<dbReference type="Pfam" id="PF13456">
    <property type="entry name" value="RVT_3"/>
    <property type="match status" value="1"/>
</dbReference>
<dbReference type="SUPFAM" id="SSF53098">
    <property type="entry name" value="Ribonuclease H-like"/>
    <property type="match status" value="1"/>
</dbReference>
<dbReference type="PANTHER" id="PTHR47074">
    <property type="entry name" value="BNAC02G40300D PROTEIN"/>
    <property type="match status" value="1"/>
</dbReference>
<name>W9QFA4_9ROSA</name>
<feature type="domain" description="RNase H type-1" evidence="1">
    <location>
        <begin position="126"/>
        <end position="209"/>
    </location>
</feature>
<dbReference type="PANTHER" id="PTHR47074:SF11">
    <property type="entry name" value="REVERSE TRANSCRIPTASE-LIKE PROTEIN"/>
    <property type="match status" value="1"/>
</dbReference>
<dbReference type="InterPro" id="IPR044730">
    <property type="entry name" value="RNase_H-like_dom_plant"/>
</dbReference>
<evidence type="ECO:0000313" key="2">
    <source>
        <dbReference type="EMBL" id="EXB33530.1"/>
    </source>
</evidence>
<reference evidence="3" key="1">
    <citation type="submission" date="2013-01" db="EMBL/GenBank/DDBJ databases">
        <title>Draft Genome Sequence of a Mulberry Tree, Morus notabilis C.K. Schneid.</title>
        <authorList>
            <person name="He N."/>
            <person name="Zhao S."/>
        </authorList>
    </citation>
    <scope>NUCLEOTIDE SEQUENCE</scope>
</reference>
<evidence type="ECO:0000259" key="1">
    <source>
        <dbReference type="Pfam" id="PF13456"/>
    </source>
</evidence>
<organism evidence="2 3">
    <name type="scientific">Morus notabilis</name>
    <dbReference type="NCBI Taxonomy" id="981085"/>
    <lineage>
        <taxon>Eukaryota</taxon>
        <taxon>Viridiplantae</taxon>
        <taxon>Streptophyta</taxon>
        <taxon>Embryophyta</taxon>
        <taxon>Tracheophyta</taxon>
        <taxon>Spermatophyta</taxon>
        <taxon>Magnoliopsida</taxon>
        <taxon>eudicotyledons</taxon>
        <taxon>Gunneridae</taxon>
        <taxon>Pentapetalae</taxon>
        <taxon>rosids</taxon>
        <taxon>fabids</taxon>
        <taxon>Rosales</taxon>
        <taxon>Moraceae</taxon>
        <taxon>Moreae</taxon>
        <taxon>Morus</taxon>
    </lineage>
</organism>
<gene>
    <name evidence="2" type="ORF">L484_011121</name>
</gene>
<evidence type="ECO:0000313" key="3">
    <source>
        <dbReference type="Proteomes" id="UP000030645"/>
    </source>
</evidence>